<dbReference type="EMBL" id="CP033230">
    <property type="protein sequence ID" value="AYO76759.1"/>
    <property type="molecule type" value="Genomic_DNA"/>
</dbReference>
<name>A0A085K103_SPHYA</name>
<dbReference type="Pfam" id="PF11804">
    <property type="entry name" value="DUF3325"/>
    <property type="match status" value="1"/>
</dbReference>
<dbReference type="InterPro" id="IPR021762">
    <property type="entry name" value="DUF3325"/>
</dbReference>
<dbReference type="RefSeq" id="WP_037511827.1">
    <property type="nucleotide sequence ID" value="NZ_CAIGKD010000017.1"/>
</dbReference>
<organism evidence="1 2">
    <name type="scientific">Sphingobium yanoikuyae</name>
    <name type="common">Sphingomonas yanoikuyae</name>
    <dbReference type="NCBI Taxonomy" id="13690"/>
    <lineage>
        <taxon>Bacteria</taxon>
        <taxon>Pseudomonadati</taxon>
        <taxon>Pseudomonadota</taxon>
        <taxon>Alphaproteobacteria</taxon>
        <taxon>Sphingomonadales</taxon>
        <taxon>Sphingomonadaceae</taxon>
        <taxon>Sphingobium</taxon>
    </lineage>
</organism>
<evidence type="ECO:0000313" key="1">
    <source>
        <dbReference type="EMBL" id="AYO76759.1"/>
    </source>
</evidence>
<accession>A0A085K103</accession>
<proteinExistence type="predicted"/>
<sequence length="96" mass="10616">MIHVATALLSLGGFALLFLAMARHQQDWLRRKLPDTQSRRLRRGGFTLLSIALLIAGLGLGWGYGSVAWFGWLSAGAVTIVTLNCNRERILARVRP</sequence>
<gene>
    <name evidence="1" type="ORF">EBF16_07270</name>
</gene>
<protein>
    <submittedName>
        <fullName evidence="1">DUF3325 domain-containing protein</fullName>
    </submittedName>
</protein>
<evidence type="ECO:0000313" key="2">
    <source>
        <dbReference type="Proteomes" id="UP000280708"/>
    </source>
</evidence>
<reference evidence="1 2" key="1">
    <citation type="submission" date="2018-10" db="EMBL/GenBank/DDBJ databases">
        <title>Characterization and genome analysis of a novel bacterium Sphingobium yanoikuyae SJTF8 capable of degrading PAHs.</title>
        <authorList>
            <person name="Yin C."/>
            <person name="Xiong W."/>
            <person name="Liang R."/>
        </authorList>
    </citation>
    <scope>NUCLEOTIDE SEQUENCE [LARGE SCALE GENOMIC DNA]</scope>
    <source>
        <strain evidence="1 2">SJTF8</strain>
    </source>
</reference>
<dbReference type="AlphaFoldDB" id="A0A085K103"/>
<dbReference type="Proteomes" id="UP000280708">
    <property type="component" value="Chromosome"/>
</dbReference>